<dbReference type="Pfam" id="PF13520">
    <property type="entry name" value="AA_permease_2"/>
    <property type="match status" value="1"/>
</dbReference>
<evidence type="ECO:0000256" key="5">
    <source>
        <dbReference type="SAM" id="MobiDB-lite"/>
    </source>
</evidence>
<name>A0ABY1MW16_9ACTN</name>
<feature type="transmembrane region" description="Helical" evidence="6">
    <location>
        <begin position="413"/>
        <end position="437"/>
    </location>
</feature>
<protein>
    <submittedName>
        <fullName evidence="7">Amino acid/polyamine/organocation transporter, APC superfamily</fullName>
    </submittedName>
</protein>
<gene>
    <name evidence="7" type="ORF">SAMN06265174_101146</name>
</gene>
<sequence>MLPGGARGPYDMSVSRISKVSVGTKRLLVGRPSRSDTIGATSLRKRIALPVFASDALSSVAYAPQEIFLVLSIAGVSALTFTPWVGLAVAAVLVVVIACYRQNVRAYPSGGGDYEVATVNLGPGAGLAVGAALLFDYVLTVAVSISAAAATIGSAIPFVQSREVPFAVLAIILLAALNLRGLRETGAMFAVPVYAFLASMTALIAWGLFQVEILGRDLRAESAGFELVPVDGAEMAGLALAFVVAKSFASGCAALTGIEAIHNGVPAFRKPRARNAAVTLAVLGVLAVSFLLGLIALAGRLGVRIAEQPAAQLIGAPEGYRQKTMIAQLARPVFAGLPIAFYAVIIITALILVLAANTAFNGFPVLASVLARDKYLPRQLATRGDRLAFSNGIVLLAIAAVVLVVAFDAQVSLLIQLYIVGVFVAFTLGQLGMVRHWTRRLGHERVPAVRRRIHRSRSINAVGFLLTAGVLVIVMATKFLSGAYIAVLAMLGAFGIMRLIHRHYVSVARELDDSSWEVVLPSRTHCVVLVSKLHLPTLRALAYARAARPDSIEALTVNIDTAETRALVREWDRRGISVPLKVVESPYREINRPVVDYVKRLRDQAPRDVVTVYIPEYVVGHWWEQILHNQSALRLKTRLLYERGVMVTSVPWQLSSSDGRAEQARDEPIVGRWGGPEER</sequence>
<evidence type="ECO:0000313" key="8">
    <source>
        <dbReference type="Proteomes" id="UP000315460"/>
    </source>
</evidence>
<dbReference type="InterPro" id="IPR002293">
    <property type="entry name" value="AA/rel_permease1"/>
</dbReference>
<keyword evidence="4 6" id="KW-0472">Membrane</keyword>
<dbReference type="EMBL" id="FXTG01000001">
    <property type="protein sequence ID" value="SMO34812.1"/>
    <property type="molecule type" value="Genomic_DNA"/>
</dbReference>
<feature type="transmembrane region" description="Helical" evidence="6">
    <location>
        <begin position="137"/>
        <end position="158"/>
    </location>
</feature>
<feature type="transmembrane region" description="Helical" evidence="6">
    <location>
        <begin position="458"/>
        <end position="476"/>
    </location>
</feature>
<feature type="transmembrane region" description="Helical" evidence="6">
    <location>
        <begin position="339"/>
        <end position="366"/>
    </location>
</feature>
<keyword evidence="3 6" id="KW-1133">Transmembrane helix</keyword>
<accession>A0ABY1MW16</accession>
<keyword evidence="2 6" id="KW-0812">Transmembrane</keyword>
<feature type="transmembrane region" description="Helical" evidence="6">
    <location>
        <begin position="276"/>
        <end position="298"/>
    </location>
</feature>
<proteinExistence type="predicted"/>
<dbReference type="InterPro" id="IPR053153">
    <property type="entry name" value="APC_K+_Transporter"/>
</dbReference>
<evidence type="ECO:0000256" key="1">
    <source>
        <dbReference type="ARBA" id="ARBA00004141"/>
    </source>
</evidence>
<reference evidence="7 8" key="1">
    <citation type="submission" date="2017-05" db="EMBL/GenBank/DDBJ databases">
        <authorList>
            <person name="Varghese N."/>
            <person name="Submissions S."/>
        </authorList>
    </citation>
    <scope>NUCLEOTIDE SEQUENCE [LARGE SCALE GENOMIC DNA]</scope>
    <source>
        <strain evidence="7 8">DSM 45139</strain>
    </source>
</reference>
<feature type="compositionally biased region" description="Basic and acidic residues" evidence="5">
    <location>
        <begin position="659"/>
        <end position="679"/>
    </location>
</feature>
<keyword evidence="8" id="KW-1185">Reference proteome</keyword>
<feature type="transmembrane region" description="Helical" evidence="6">
    <location>
        <begin position="387"/>
        <end position="407"/>
    </location>
</feature>
<dbReference type="Gene3D" id="1.20.1740.10">
    <property type="entry name" value="Amino acid/polyamine transporter I"/>
    <property type="match status" value="1"/>
</dbReference>
<dbReference type="Proteomes" id="UP000315460">
    <property type="component" value="Unassembled WGS sequence"/>
</dbReference>
<feature type="transmembrane region" description="Helical" evidence="6">
    <location>
        <begin position="482"/>
        <end position="500"/>
    </location>
</feature>
<feature type="region of interest" description="Disordered" evidence="5">
    <location>
        <begin position="657"/>
        <end position="679"/>
    </location>
</feature>
<dbReference type="PANTHER" id="PTHR47704">
    <property type="entry name" value="POTASSIUM TRANSPORTER KIMA"/>
    <property type="match status" value="1"/>
</dbReference>
<evidence type="ECO:0000256" key="4">
    <source>
        <dbReference type="ARBA" id="ARBA00023136"/>
    </source>
</evidence>
<feature type="transmembrane region" description="Helical" evidence="6">
    <location>
        <begin position="164"/>
        <end position="182"/>
    </location>
</feature>
<comment type="caution">
    <text evidence="7">The sequence shown here is derived from an EMBL/GenBank/DDBJ whole genome shotgun (WGS) entry which is preliminary data.</text>
</comment>
<evidence type="ECO:0000256" key="2">
    <source>
        <dbReference type="ARBA" id="ARBA00022692"/>
    </source>
</evidence>
<dbReference type="PANTHER" id="PTHR47704:SF1">
    <property type="entry name" value="POTASSIUM TRANSPORTER KIMA"/>
    <property type="match status" value="1"/>
</dbReference>
<organism evidence="7 8">
    <name type="scientific">Dietzia kunjamensis subsp. schimae</name>
    <dbReference type="NCBI Taxonomy" id="498198"/>
    <lineage>
        <taxon>Bacteria</taxon>
        <taxon>Bacillati</taxon>
        <taxon>Actinomycetota</taxon>
        <taxon>Actinomycetes</taxon>
        <taxon>Mycobacteriales</taxon>
        <taxon>Dietziaceae</taxon>
        <taxon>Dietzia</taxon>
    </lineage>
</organism>
<feature type="transmembrane region" description="Helical" evidence="6">
    <location>
        <begin position="189"/>
        <end position="209"/>
    </location>
</feature>
<feature type="transmembrane region" description="Helical" evidence="6">
    <location>
        <begin position="235"/>
        <end position="255"/>
    </location>
</feature>
<evidence type="ECO:0000313" key="7">
    <source>
        <dbReference type="EMBL" id="SMO34812.1"/>
    </source>
</evidence>
<evidence type="ECO:0000256" key="6">
    <source>
        <dbReference type="SAM" id="Phobius"/>
    </source>
</evidence>
<feature type="transmembrane region" description="Helical" evidence="6">
    <location>
        <begin position="67"/>
        <end position="100"/>
    </location>
</feature>
<comment type="subcellular location">
    <subcellularLocation>
        <location evidence="1">Membrane</location>
        <topology evidence="1">Multi-pass membrane protein</topology>
    </subcellularLocation>
</comment>
<evidence type="ECO:0000256" key="3">
    <source>
        <dbReference type="ARBA" id="ARBA00022989"/>
    </source>
</evidence>